<evidence type="ECO:0000313" key="7">
    <source>
        <dbReference type="Proteomes" id="UP000191257"/>
    </source>
</evidence>
<reference evidence="4 8" key="2">
    <citation type="submission" date="2017-10" db="EMBL/GenBank/DDBJ databases">
        <title>Complete genome sequence of Paracoccus yeei TT13 isolated from human skin.</title>
        <authorList>
            <person name="Lee K."/>
            <person name="Lim J.Y."/>
            <person name="Hwang I."/>
        </authorList>
    </citation>
    <scope>NUCLEOTIDE SEQUENCE [LARGE SCALE GENOMIC DNA]</scope>
    <source>
        <strain evidence="4 8">TT13</strain>
    </source>
</reference>
<evidence type="ECO:0000313" key="9">
    <source>
        <dbReference type="Proteomes" id="UP000272010"/>
    </source>
</evidence>
<dbReference type="Pfam" id="PF01970">
    <property type="entry name" value="TctA"/>
    <property type="match status" value="1"/>
</dbReference>
<dbReference type="Proteomes" id="UP000229314">
    <property type="component" value="Chromosome"/>
</dbReference>
<reference evidence="7" key="1">
    <citation type="submission" date="2017-03" db="EMBL/GenBank/DDBJ databases">
        <title>FDA dAtabase for Regulatory Grade micrObial Sequences (FDA-ARGOS): Supporting development and validation of Infectious Disease Dx tests.</title>
        <authorList>
            <person name="Minogue T."/>
            <person name="Wolcott M."/>
            <person name="Wasieloski L."/>
            <person name="Aguilar W."/>
            <person name="Moore D."/>
            <person name="Tallon L."/>
            <person name="Sadzewicz L."/>
            <person name="Sengamalay N."/>
            <person name="Ott S."/>
            <person name="Godinez A."/>
            <person name="Nagaraj S."/>
            <person name="Nadendla S."/>
            <person name="Geyer C."/>
            <person name="Sichtig H."/>
        </authorList>
    </citation>
    <scope>NUCLEOTIDE SEQUENCE [LARGE SCALE GENOMIC DNA]</scope>
    <source>
        <strain evidence="7">FDAARGOS_252</strain>
    </source>
</reference>
<dbReference type="RefSeq" id="WP_028718675.1">
    <property type="nucleotide sequence ID" value="NZ_CAJGAB010000014.1"/>
</dbReference>
<reference evidence="6 10" key="6">
    <citation type="submission" date="2019-09" db="EMBL/GenBank/DDBJ databases">
        <title>FDA dAtabase for Regulatory Grade micrObial Sequences (FDA-ARGOS): Supporting development and validation of Infectious Disease Dx tests.</title>
        <authorList>
            <person name="Sciortino C."/>
            <person name="Tallon L."/>
            <person name="Sadzewicz L."/>
            <person name="Vavikolanu K."/>
            <person name="Mehta A."/>
            <person name="Aluvathingal J."/>
            <person name="Nadendla S."/>
            <person name="Nandy P."/>
            <person name="Geyer C."/>
            <person name="Yan Y."/>
            <person name="Sichtig H."/>
        </authorList>
    </citation>
    <scope>NUCLEOTIDE SEQUENCE [LARGE SCALE GENOMIC DNA]</scope>
    <source>
        <strain evidence="6 10">FDAARGOS_643</strain>
    </source>
</reference>
<dbReference type="GeneID" id="78898848"/>
<feature type="transmembrane region" description="Helical" evidence="1">
    <location>
        <begin position="315"/>
        <end position="341"/>
    </location>
</feature>
<dbReference type="Proteomes" id="UP000272010">
    <property type="component" value="Chromosome"/>
</dbReference>
<feature type="transmembrane region" description="Helical" evidence="1">
    <location>
        <begin position="464"/>
        <end position="486"/>
    </location>
</feature>
<reference evidence="5" key="4">
    <citation type="journal article" date="2018" name="Front. Microbiol.">
        <title>Genome Structure of the Opportunistic Pathogen Paracoccus yeei (Alphaproteobacteria) and Identification of Putative Virulence Factors.</title>
        <authorList>
            <person name="Lasek R."/>
            <person name="Szuplewska M."/>
            <person name="Mitura M."/>
            <person name="Decewicz P."/>
            <person name="Chmielowska C."/>
            <person name="Pawlot A."/>
            <person name="Sentkowska D."/>
            <person name="Czarnecki J."/>
            <person name="Bartosik D."/>
        </authorList>
    </citation>
    <scope>NUCLEOTIDE SEQUENCE</scope>
    <source>
        <strain evidence="5">CCUG 32053</strain>
    </source>
</reference>
<organism evidence="3 7">
    <name type="scientific">Paracoccus yeei</name>
    <dbReference type="NCBI Taxonomy" id="147645"/>
    <lineage>
        <taxon>Bacteria</taxon>
        <taxon>Pseudomonadati</taxon>
        <taxon>Pseudomonadota</taxon>
        <taxon>Alphaproteobacteria</taxon>
        <taxon>Rhodobacterales</taxon>
        <taxon>Paracoccaceae</taxon>
        <taxon>Paracoccus</taxon>
    </lineage>
</organism>
<evidence type="ECO:0000313" key="3">
    <source>
        <dbReference type="EMBL" id="ARC38272.1"/>
    </source>
</evidence>
<feature type="domain" description="DUF112" evidence="2">
    <location>
        <begin position="20"/>
        <end position="438"/>
    </location>
</feature>
<reference evidence="9" key="5">
    <citation type="submission" date="2018-07" db="EMBL/GenBank/DDBJ databases">
        <title>Genome Structure of the Opportunistic Pathogen Paracoccus yeei (Alphaproteobacteria) and Identification of Putative Virulence Factors.</title>
        <authorList>
            <person name="Lasek R."/>
            <person name="Szuplewska M."/>
            <person name="Mitura M."/>
            <person name="Decewicz P."/>
            <person name="Chmielowska C."/>
            <person name="Pawlot A."/>
            <person name="Sentkowska D."/>
            <person name="Czarnecki J."/>
            <person name="Bartosik D."/>
        </authorList>
    </citation>
    <scope>NUCLEOTIDE SEQUENCE [LARGE SCALE GENOMIC DNA]</scope>
    <source>
        <strain evidence="9">CCUG 32053</strain>
    </source>
</reference>
<dbReference type="OrthoDB" id="9791872at2"/>
<dbReference type="KEGG" id="pye:A6J80_19580"/>
<evidence type="ECO:0000313" key="4">
    <source>
        <dbReference type="EMBL" id="ATQ56876.1"/>
    </source>
</evidence>
<keyword evidence="1" id="KW-0472">Membrane</keyword>
<reference evidence="3" key="3">
    <citation type="submission" date="2017-12" db="EMBL/GenBank/DDBJ databases">
        <title>FDA dAtabase for Regulatory Grade micrObial Sequences (FDA-ARGOS): Supporting development and validation of Infectious Disease Dx tests.</title>
        <authorList>
            <person name="Campos J."/>
            <person name="Goldberg B."/>
            <person name="Tallon L."/>
            <person name="Sadzewicz L."/>
            <person name="Sengamalay N."/>
            <person name="Ott S."/>
            <person name="Godinez A."/>
            <person name="Nagaraj S."/>
            <person name="Vyas G."/>
            <person name="Aluvathingal J."/>
            <person name="Nadendla S."/>
            <person name="Geyer C."/>
            <person name="Nandy P."/>
            <person name="Hobson J."/>
            <person name="Sichtig H."/>
        </authorList>
    </citation>
    <scope>NUCLEOTIDE SEQUENCE</scope>
    <source>
        <strain evidence="3">FDAARGOS_252</strain>
    </source>
</reference>
<keyword evidence="1" id="KW-1133">Transmembrane helix</keyword>
<dbReference type="Proteomes" id="UP000324507">
    <property type="component" value="Chromosome"/>
</dbReference>
<feature type="transmembrane region" description="Helical" evidence="1">
    <location>
        <begin position="45"/>
        <end position="69"/>
    </location>
</feature>
<evidence type="ECO:0000313" key="10">
    <source>
        <dbReference type="Proteomes" id="UP000324507"/>
    </source>
</evidence>
<feature type="transmembrane region" description="Helical" evidence="1">
    <location>
        <begin position="257"/>
        <end position="281"/>
    </location>
</feature>
<proteinExistence type="predicted"/>
<keyword evidence="7" id="KW-1185">Reference proteome</keyword>
<feature type="transmembrane region" description="Helical" evidence="1">
    <location>
        <begin position="353"/>
        <end position="380"/>
    </location>
</feature>
<dbReference type="InterPro" id="IPR002823">
    <property type="entry name" value="DUF112_TM"/>
</dbReference>
<dbReference type="Proteomes" id="UP000191257">
    <property type="component" value="Chromosome"/>
</dbReference>
<accession>A0A1V0GWS9</accession>
<evidence type="ECO:0000313" key="8">
    <source>
        <dbReference type="Proteomes" id="UP000229314"/>
    </source>
</evidence>
<protein>
    <submittedName>
        <fullName evidence="3">Tripartite tricarboxylate transporter permease</fullName>
    </submittedName>
</protein>
<evidence type="ECO:0000256" key="1">
    <source>
        <dbReference type="SAM" id="Phobius"/>
    </source>
</evidence>
<keyword evidence="1" id="KW-0812">Transmembrane</keyword>
<gene>
    <name evidence="3" type="ORF">A6J80_19580</name>
    <name evidence="6" type="ORF">FOB51_11020</name>
    <name evidence="5" type="ORF">PY32053_01065</name>
    <name evidence="4" type="ORF">PYTT13_14450</name>
</gene>
<dbReference type="EMBL" id="CP031078">
    <property type="protein sequence ID" value="AYF00723.1"/>
    <property type="molecule type" value="Genomic_DNA"/>
</dbReference>
<dbReference type="EMBL" id="CP024422">
    <property type="protein sequence ID" value="ATQ56876.1"/>
    <property type="molecule type" value="Genomic_DNA"/>
</dbReference>
<dbReference type="AlphaFoldDB" id="A0A1V0GWS9"/>
<feature type="transmembrane region" description="Helical" evidence="1">
    <location>
        <begin position="151"/>
        <end position="182"/>
    </location>
</feature>
<dbReference type="PANTHER" id="PTHR35342">
    <property type="entry name" value="TRICARBOXYLIC TRANSPORT PROTEIN"/>
    <property type="match status" value="1"/>
</dbReference>
<dbReference type="EMBL" id="CP020442">
    <property type="protein sequence ID" value="ARC38272.1"/>
    <property type="molecule type" value="Genomic_DNA"/>
</dbReference>
<evidence type="ECO:0000313" key="5">
    <source>
        <dbReference type="EMBL" id="AYF00723.1"/>
    </source>
</evidence>
<name>A0A1V0GWS9_9RHOB</name>
<dbReference type="eggNOG" id="COG3333">
    <property type="taxonomic scope" value="Bacteria"/>
</dbReference>
<dbReference type="STRING" id="147645.A6J80_19580"/>
<dbReference type="PANTHER" id="PTHR35342:SF5">
    <property type="entry name" value="TRICARBOXYLIC TRANSPORT PROTEIN"/>
    <property type="match status" value="1"/>
</dbReference>
<feature type="transmembrane region" description="Helical" evidence="1">
    <location>
        <begin position="109"/>
        <end position="131"/>
    </location>
</feature>
<dbReference type="EMBL" id="CP044081">
    <property type="protein sequence ID" value="QEU08490.1"/>
    <property type="molecule type" value="Genomic_DNA"/>
</dbReference>
<evidence type="ECO:0000259" key="2">
    <source>
        <dbReference type="Pfam" id="PF01970"/>
    </source>
</evidence>
<feature type="transmembrane region" description="Helical" evidence="1">
    <location>
        <begin position="386"/>
        <end position="406"/>
    </location>
</feature>
<evidence type="ECO:0000313" key="6">
    <source>
        <dbReference type="EMBL" id="QEU08490.1"/>
    </source>
</evidence>
<sequence length="499" mass="51754">MTLIADLGLGFSTALSLTNLLYCFLGALVGTLIGVLPGLGPVATIAMLLPLTFGLDPVTALIMLAGIFYGAQYGSSTTAILINLPGEASSVVTALDGYKMARQGQAGKALATAALGSFFAGSVATLIIATMGPLLSGVALSFGPAEYFSLMLLGLVASVAMASGSVVKALAMIVVGVILGLVGQDMYTGASRLTFGQSELLDGLEFVAIAMGLFGLAEICQNLEDESARASSVGRVGSLLLTREDFRRIVKPVLRGTGIGSVLGILPGGGATIGAFAAYLLEKRVSKTPERFGNGAIEGVAAPESANNAGAQTSFIPLLTLGIPANATMAMMVGALILHGVTPGPNIISTEPALFWGLIASMWIGNLMLVVLNLPLIGIWVKLLSVPYRMLFPIIVALCCVGVYTVSNSTFDVMLMVGFGLLGYVFMKLGCEPTPLLLGLVLGPMLEENLRRAMLTGRGDPTVFVTRPISATLLALAALCLVMMLLPKVRKTREVAFEE</sequence>